<evidence type="ECO:0000259" key="12">
    <source>
        <dbReference type="PROSITE" id="PS50109"/>
    </source>
</evidence>
<evidence type="ECO:0000313" key="14">
    <source>
        <dbReference type="EMBL" id="VYT53367.1"/>
    </source>
</evidence>
<dbReference type="InterPro" id="IPR003661">
    <property type="entry name" value="HisK_dim/P_dom"/>
</dbReference>
<dbReference type="Pfam" id="PF02518">
    <property type="entry name" value="HATPase_c"/>
    <property type="match status" value="1"/>
</dbReference>
<evidence type="ECO:0000256" key="11">
    <source>
        <dbReference type="SAM" id="Phobius"/>
    </source>
</evidence>
<gene>
    <name evidence="14" type="primary">qseC_2</name>
    <name evidence="14" type="ORF">CALFYP1_01042</name>
</gene>
<reference evidence="14" key="1">
    <citation type="submission" date="2019-11" db="EMBL/GenBank/DDBJ databases">
        <authorList>
            <person name="Feng L."/>
        </authorList>
    </citation>
    <scope>NUCLEOTIDE SEQUENCE</scope>
    <source>
        <strain evidence="14">CAmalonaticusLFYP1</strain>
    </source>
</reference>
<dbReference type="SUPFAM" id="SSF55874">
    <property type="entry name" value="ATPase domain of HSP90 chaperone/DNA topoisomerase II/histidine kinase"/>
    <property type="match status" value="1"/>
</dbReference>
<evidence type="ECO:0000256" key="10">
    <source>
        <dbReference type="ARBA" id="ARBA00023136"/>
    </source>
</evidence>
<comment type="catalytic activity">
    <reaction evidence="1">
        <text>ATP + protein L-histidine = ADP + protein N-phospho-L-histidine.</text>
        <dbReference type="EC" id="2.7.13.3"/>
    </reaction>
</comment>
<evidence type="ECO:0000256" key="2">
    <source>
        <dbReference type="ARBA" id="ARBA00004429"/>
    </source>
</evidence>
<dbReference type="EC" id="2.7.13.3" evidence="3"/>
<dbReference type="SMART" id="SM00387">
    <property type="entry name" value="HATPase_c"/>
    <property type="match status" value="1"/>
</dbReference>
<sequence length="475" mass="53199">MRWVKPQSLYLQLMLFLGLPLILLWGLSAFNSYVSALQAATQAYDRTLLSSARTVAERLVVRNATLEVNVPWVVLDSFELNMNDRLYYKVVDPLGKVISGYDDLPAMPPSTSRTQLYPALAWFYHTQYQGQAIRVARLLQPVNEGGIVGMAEIYVAETLQSRRYLAGQLLFSSSVTQGLLVLLTLVLVGWLLRRVLRPMRQLSSLMVRREPELLTPLPELLPWSETRLLIVAFNRYLDRLRALISRQERFSADASHQLKTPLAVLKTQAAVALASEQPQQWHESLRAMSTTLDNTILLTERLLQLSAVKRKEQGERQFSPVNLFEVVQTSCFTRLAQARSKGIDLGYEGVLEAIWIDGDDVLLGELCGNLLDNALKYTPAQGTVTARLRREGEAVVLEVEDSGPGIEDEQIHQAMLPFHRLENAGTEAGAGIGLALVSDIARLHRTHPHLSRSNTLGGLHVRVRFLVVAHIPMKT</sequence>
<dbReference type="RefSeq" id="WP_156595711.1">
    <property type="nucleotide sequence ID" value="NZ_CACRTI010000020.1"/>
</dbReference>
<evidence type="ECO:0000256" key="7">
    <source>
        <dbReference type="ARBA" id="ARBA00022777"/>
    </source>
</evidence>
<evidence type="ECO:0000256" key="9">
    <source>
        <dbReference type="ARBA" id="ARBA00023012"/>
    </source>
</evidence>
<accession>A0A6N2XHU1</accession>
<dbReference type="InterPro" id="IPR005467">
    <property type="entry name" value="His_kinase_dom"/>
</dbReference>
<dbReference type="SUPFAM" id="SSF47384">
    <property type="entry name" value="Homodimeric domain of signal transducing histidine kinase"/>
    <property type="match status" value="1"/>
</dbReference>
<dbReference type="GO" id="GO:0005886">
    <property type="term" value="C:plasma membrane"/>
    <property type="evidence" value="ECO:0007669"/>
    <property type="project" value="UniProtKB-SubCell"/>
</dbReference>
<keyword evidence="10 11" id="KW-0472">Membrane</keyword>
<feature type="transmembrane region" description="Helical" evidence="11">
    <location>
        <begin position="169"/>
        <end position="192"/>
    </location>
</feature>
<dbReference type="GO" id="GO:0000155">
    <property type="term" value="F:phosphorelay sensor kinase activity"/>
    <property type="evidence" value="ECO:0007669"/>
    <property type="project" value="InterPro"/>
</dbReference>
<feature type="domain" description="Histidine kinase" evidence="12">
    <location>
        <begin position="253"/>
        <end position="469"/>
    </location>
</feature>
<dbReference type="InterPro" id="IPR003594">
    <property type="entry name" value="HATPase_dom"/>
</dbReference>
<evidence type="ECO:0000256" key="6">
    <source>
        <dbReference type="ARBA" id="ARBA00022692"/>
    </source>
</evidence>
<organism evidence="14">
    <name type="scientific">Citrobacter amalonaticus</name>
    <dbReference type="NCBI Taxonomy" id="35703"/>
    <lineage>
        <taxon>Bacteria</taxon>
        <taxon>Pseudomonadati</taxon>
        <taxon>Pseudomonadota</taxon>
        <taxon>Gammaproteobacteria</taxon>
        <taxon>Enterobacterales</taxon>
        <taxon>Enterobacteriaceae</taxon>
        <taxon>Citrobacter</taxon>
    </lineage>
</organism>
<dbReference type="Pfam" id="PF00512">
    <property type="entry name" value="HisKA"/>
    <property type="match status" value="1"/>
</dbReference>
<dbReference type="AlphaFoldDB" id="A0A6N2XHU1"/>
<keyword evidence="6 11" id="KW-0812">Transmembrane</keyword>
<dbReference type="EMBL" id="CACRTI010000020">
    <property type="protein sequence ID" value="VYT53367.1"/>
    <property type="molecule type" value="Genomic_DNA"/>
</dbReference>
<dbReference type="PROSITE" id="PS50885">
    <property type="entry name" value="HAMP"/>
    <property type="match status" value="1"/>
</dbReference>
<dbReference type="CDD" id="cd00075">
    <property type="entry name" value="HATPase"/>
    <property type="match status" value="1"/>
</dbReference>
<dbReference type="CDD" id="cd00082">
    <property type="entry name" value="HisKA"/>
    <property type="match status" value="1"/>
</dbReference>
<dbReference type="PANTHER" id="PTHR45436">
    <property type="entry name" value="SENSOR HISTIDINE KINASE YKOH"/>
    <property type="match status" value="1"/>
</dbReference>
<evidence type="ECO:0000256" key="3">
    <source>
        <dbReference type="ARBA" id="ARBA00012438"/>
    </source>
</evidence>
<protein>
    <recommendedName>
        <fullName evidence="3">histidine kinase</fullName>
        <ecNumber evidence="3">2.7.13.3</ecNumber>
    </recommendedName>
</protein>
<dbReference type="SMART" id="SM00304">
    <property type="entry name" value="HAMP"/>
    <property type="match status" value="1"/>
</dbReference>
<dbReference type="PRINTS" id="PR00344">
    <property type="entry name" value="BCTRLSENSOR"/>
</dbReference>
<name>A0A6N2XHU1_CITAM</name>
<evidence type="ECO:0000259" key="13">
    <source>
        <dbReference type="PROSITE" id="PS50885"/>
    </source>
</evidence>
<dbReference type="InterPro" id="IPR036890">
    <property type="entry name" value="HATPase_C_sf"/>
</dbReference>
<dbReference type="PROSITE" id="PS50109">
    <property type="entry name" value="HIS_KIN"/>
    <property type="match status" value="1"/>
</dbReference>
<keyword evidence="7" id="KW-0418">Kinase</keyword>
<keyword evidence="8 11" id="KW-1133">Transmembrane helix</keyword>
<dbReference type="Gene3D" id="1.10.287.130">
    <property type="match status" value="1"/>
</dbReference>
<dbReference type="Gene3D" id="3.30.565.10">
    <property type="entry name" value="Histidine kinase-like ATPase, C-terminal domain"/>
    <property type="match status" value="1"/>
</dbReference>
<dbReference type="InterPro" id="IPR050428">
    <property type="entry name" value="TCS_sensor_his_kinase"/>
</dbReference>
<keyword evidence="4" id="KW-0597">Phosphoprotein</keyword>
<evidence type="ECO:0000256" key="8">
    <source>
        <dbReference type="ARBA" id="ARBA00022989"/>
    </source>
</evidence>
<proteinExistence type="predicted"/>
<evidence type="ECO:0000256" key="4">
    <source>
        <dbReference type="ARBA" id="ARBA00022553"/>
    </source>
</evidence>
<dbReference type="InterPro" id="IPR004358">
    <property type="entry name" value="Sig_transdc_His_kin-like_C"/>
</dbReference>
<dbReference type="SMART" id="SM00388">
    <property type="entry name" value="HisKA"/>
    <property type="match status" value="1"/>
</dbReference>
<dbReference type="Pfam" id="PF08521">
    <property type="entry name" value="2CSK_N"/>
    <property type="match status" value="1"/>
</dbReference>
<dbReference type="InterPro" id="IPR013727">
    <property type="entry name" value="2CSK_N"/>
</dbReference>
<evidence type="ECO:0000256" key="1">
    <source>
        <dbReference type="ARBA" id="ARBA00000085"/>
    </source>
</evidence>
<dbReference type="InterPro" id="IPR003660">
    <property type="entry name" value="HAMP_dom"/>
</dbReference>
<comment type="subcellular location">
    <subcellularLocation>
        <location evidence="2">Cell inner membrane</location>
        <topology evidence="2">Multi-pass membrane protein</topology>
    </subcellularLocation>
</comment>
<keyword evidence="9" id="KW-0902">Two-component regulatory system</keyword>
<evidence type="ECO:0000256" key="5">
    <source>
        <dbReference type="ARBA" id="ARBA00022679"/>
    </source>
</evidence>
<keyword evidence="5 14" id="KW-0808">Transferase</keyword>
<dbReference type="InterPro" id="IPR036097">
    <property type="entry name" value="HisK_dim/P_sf"/>
</dbReference>
<feature type="domain" description="HAMP" evidence="13">
    <location>
        <begin position="193"/>
        <end position="245"/>
    </location>
</feature>
<dbReference type="PANTHER" id="PTHR45436:SF1">
    <property type="entry name" value="SENSOR PROTEIN QSEC"/>
    <property type="match status" value="1"/>
</dbReference>